<keyword evidence="3" id="KW-0809">Transit peptide</keyword>
<dbReference type="EC" id="3.1.2.22" evidence="1"/>
<evidence type="ECO:0000256" key="11">
    <source>
        <dbReference type="ARBA" id="ARBA00047972"/>
    </source>
</evidence>
<dbReference type="GO" id="GO:0102390">
    <property type="term" value="F:mycophenolic acid acyl-glucuronide esterase activity"/>
    <property type="evidence" value="ECO:0007669"/>
    <property type="project" value="UniProtKB-EC"/>
</dbReference>
<comment type="catalytic activity">
    <reaction evidence="11">
        <text>mycophenolic acid O-acyl-beta-D-glucuronide + H2O = mycophenolate + D-glucuronate + H(+)</text>
        <dbReference type="Rhea" id="RHEA:34179"/>
        <dbReference type="ChEBI" id="CHEBI:15377"/>
        <dbReference type="ChEBI" id="CHEBI:15378"/>
        <dbReference type="ChEBI" id="CHEBI:58720"/>
        <dbReference type="ChEBI" id="CHEBI:62932"/>
        <dbReference type="ChEBI" id="CHEBI:66982"/>
        <dbReference type="EC" id="3.1.1.93"/>
    </reaction>
    <physiologicalReaction direction="left-to-right" evidence="11">
        <dbReference type="Rhea" id="RHEA:34180"/>
    </physiologicalReaction>
</comment>
<evidence type="ECO:0000256" key="7">
    <source>
        <dbReference type="ARBA" id="ARBA00042645"/>
    </source>
</evidence>
<dbReference type="InterPro" id="IPR000073">
    <property type="entry name" value="AB_hydrolase_1"/>
</dbReference>
<dbReference type="EMBL" id="CP010784">
    <property type="protein sequence ID" value="ATF05381.1"/>
    <property type="molecule type" value="Genomic_DNA"/>
</dbReference>
<protein>
    <recommendedName>
        <fullName evidence="5">Palmitoyl-protein thioesterase ABHD10, mitochondrial</fullName>
        <ecNumber evidence="4">3.1.1.93</ecNumber>
        <ecNumber evidence="1">3.1.2.22</ecNumber>
    </recommendedName>
    <alternativeName>
        <fullName evidence="7">Acyl-protein thioesterase ABHD10</fullName>
    </alternativeName>
    <alternativeName>
        <fullName evidence="8">Alpha/beta hydrolase domain-containing protein 10</fullName>
    </alternativeName>
    <alternativeName>
        <fullName evidence="6">Mycophenolic acid acyl-glucuronide esterase, mitochondrial</fullName>
    </alternativeName>
</protein>
<comment type="catalytic activity">
    <reaction evidence="10">
        <text>S-hexadecanoyl-L-cysteinyl-[protein] + H2O = L-cysteinyl-[protein] + hexadecanoate + H(+)</text>
        <dbReference type="Rhea" id="RHEA:19233"/>
        <dbReference type="Rhea" id="RHEA-COMP:10131"/>
        <dbReference type="Rhea" id="RHEA-COMP:11032"/>
        <dbReference type="ChEBI" id="CHEBI:7896"/>
        <dbReference type="ChEBI" id="CHEBI:15377"/>
        <dbReference type="ChEBI" id="CHEBI:15378"/>
        <dbReference type="ChEBI" id="CHEBI:29950"/>
        <dbReference type="ChEBI" id="CHEBI:74151"/>
        <dbReference type="EC" id="3.1.2.22"/>
    </reaction>
    <physiologicalReaction direction="left-to-right" evidence="10">
        <dbReference type="Rhea" id="RHEA:19234"/>
    </physiologicalReaction>
</comment>
<organism evidence="13 14">
    <name type="scientific">Phaeobacter gallaeciensis</name>
    <dbReference type="NCBI Taxonomy" id="60890"/>
    <lineage>
        <taxon>Bacteria</taxon>
        <taxon>Pseudomonadati</taxon>
        <taxon>Pseudomonadota</taxon>
        <taxon>Alphaproteobacteria</taxon>
        <taxon>Rhodobacterales</taxon>
        <taxon>Roseobacteraceae</taxon>
        <taxon>Phaeobacter</taxon>
    </lineage>
</organism>
<evidence type="ECO:0000256" key="1">
    <source>
        <dbReference type="ARBA" id="ARBA00012423"/>
    </source>
</evidence>
<proteinExistence type="predicted"/>
<gene>
    <name evidence="13" type="ORF">PhaeoP63_01295</name>
</gene>
<name>A0AAC9Z6X6_9RHOB</name>
<dbReference type="Pfam" id="PF00561">
    <property type="entry name" value="Abhydrolase_1"/>
    <property type="match status" value="1"/>
</dbReference>
<dbReference type="PANTHER" id="PTHR16138">
    <property type="entry name" value="MYCOPHENOLIC ACID ACYL-GLUCURONIDE ESTERASE, MITOCHONDRIAL"/>
    <property type="match status" value="1"/>
</dbReference>
<dbReference type="AlphaFoldDB" id="A0AAC9Z6X6"/>
<dbReference type="Proteomes" id="UP000217545">
    <property type="component" value="Chromosome"/>
</dbReference>
<evidence type="ECO:0000256" key="10">
    <source>
        <dbReference type="ARBA" id="ARBA00047409"/>
    </source>
</evidence>
<dbReference type="GO" id="GO:0008474">
    <property type="term" value="F:palmitoyl-(protein) hydrolase activity"/>
    <property type="evidence" value="ECO:0007669"/>
    <property type="project" value="UniProtKB-EC"/>
</dbReference>
<dbReference type="SUPFAM" id="SSF53474">
    <property type="entry name" value="alpha/beta-Hydrolases"/>
    <property type="match status" value="1"/>
</dbReference>
<evidence type="ECO:0000256" key="4">
    <source>
        <dbReference type="ARBA" id="ARBA00039132"/>
    </source>
</evidence>
<dbReference type="InterPro" id="IPR029058">
    <property type="entry name" value="AB_hydrolase_fold"/>
</dbReference>
<dbReference type="Gene3D" id="3.40.50.1820">
    <property type="entry name" value="alpha/beta hydrolase"/>
    <property type="match status" value="1"/>
</dbReference>
<sequence length="320" mass="34598">MGRKALTRDKSCQARRRCLTASLPTGVGRALDRGQTRHCRGTIAVADLRYVIWHNINAGETMTATQFLDTDTGRRLAYHLTPASGDATAPVVVFLGGLKSDMEGTKAIHLEAWAQARGLGFLRFDYSGHGESSGTFEEGCIGDWHQDTLAAVQALTTGKIIPVGSSMGGWQALLLARTLPERVAGLVTIAAAPDFTEDGYWANFTDAQKAELETRGQVELPSDYMEPYVITKRMIEDGRDHLVLRDPLTLPMPVRCLQGTADTAVSTETALRLLDHASCADMRLQLVKDADHRFSDPACLALIETAVAEVLGLSGTDGIS</sequence>
<dbReference type="PANTHER" id="PTHR16138:SF7">
    <property type="entry name" value="PALMITOYL-PROTEIN THIOESTERASE ABHD10, MITOCHONDRIAL"/>
    <property type="match status" value="1"/>
</dbReference>
<keyword evidence="2 13" id="KW-0378">Hydrolase</keyword>
<evidence type="ECO:0000256" key="5">
    <source>
        <dbReference type="ARBA" id="ARBA00039314"/>
    </source>
</evidence>
<feature type="domain" description="AB hydrolase-1" evidence="12">
    <location>
        <begin position="118"/>
        <end position="224"/>
    </location>
</feature>
<comment type="function">
    <text evidence="9">Acts as an acyl-protein thioesterase that hydrolyzes fatty acids from acylated residues in proteins. Regulates the mitochondrial S-depalmitoylation of the nucleophilic active site residue of peroxiredoxin-5/PRDX5, a key antioxidant protein, therefore modulating mitochondrial antioxidant ability. Also catalyzes the deglucuronidation of mycophenolic acid acyl-glucuronide, an active metabolite of the immunosuppressant drug mycophenolate.</text>
</comment>
<evidence type="ECO:0000259" key="12">
    <source>
        <dbReference type="Pfam" id="PF00561"/>
    </source>
</evidence>
<dbReference type="InterPro" id="IPR052382">
    <property type="entry name" value="ABHD10_acyl-thioesterase"/>
</dbReference>
<evidence type="ECO:0000256" key="3">
    <source>
        <dbReference type="ARBA" id="ARBA00022946"/>
    </source>
</evidence>
<evidence type="ECO:0000313" key="13">
    <source>
        <dbReference type="EMBL" id="ATF05381.1"/>
    </source>
</evidence>
<evidence type="ECO:0000313" key="14">
    <source>
        <dbReference type="Proteomes" id="UP000217545"/>
    </source>
</evidence>
<accession>A0AAC9Z6X6</accession>
<evidence type="ECO:0000256" key="9">
    <source>
        <dbReference type="ARBA" id="ARBA00046047"/>
    </source>
</evidence>
<evidence type="ECO:0000256" key="8">
    <source>
        <dbReference type="ARBA" id="ARBA00042704"/>
    </source>
</evidence>
<dbReference type="EC" id="3.1.1.93" evidence="4"/>
<evidence type="ECO:0000256" key="2">
    <source>
        <dbReference type="ARBA" id="ARBA00022801"/>
    </source>
</evidence>
<reference evidence="13 14" key="1">
    <citation type="journal article" date="2017" name="Front. Microbiol.">
        <title>Phaeobacter piscinae sp. nov., a species of the Roseobacter group and potential aquaculture probiont.</title>
        <authorList>
            <person name="Sonnenschein E.C."/>
            <person name="Phippen C.B.W."/>
            <person name="Nielsen K.F."/>
            <person name="Mateiu R.V."/>
            <person name="Melchiorsen J."/>
            <person name="Gram L."/>
            <person name="Overmann J."/>
            <person name="Freese H.M."/>
        </authorList>
    </citation>
    <scope>NUCLEOTIDE SEQUENCE [LARGE SCALE GENOMIC DNA]</scope>
    <source>
        <strain evidence="13 14">P63</strain>
    </source>
</reference>
<evidence type="ECO:0000256" key="6">
    <source>
        <dbReference type="ARBA" id="ARBA00041520"/>
    </source>
</evidence>